<accession>Q2CC84</accession>
<comment type="caution">
    <text evidence="2">The sequence shown here is derived from an EMBL/GenBank/DDBJ whole genome shotgun (WGS) entry which is preliminary data.</text>
</comment>
<name>Q2CC84_OCEGH</name>
<proteinExistence type="predicted"/>
<sequence length="169" mass="18398">MQHDSSPGGSGRQPPIKEVDGRRVLDLERYAPFWLVTVTNAITRGGSNVFLRELGIGIIDVRVITTVAVEPGCPAVRICELVNLDKGAVSRSLAFLESRGYLAGEPAPTDPRRKFWRLSEAGQALHDKVLDLAIKREAALVAGIGEDDLAHFQRIMARMLANIAREDGG</sequence>
<dbReference type="eggNOG" id="COG1846">
    <property type="taxonomic scope" value="Bacteria"/>
</dbReference>
<dbReference type="Gene3D" id="1.10.10.10">
    <property type="entry name" value="Winged helix-like DNA-binding domain superfamily/Winged helix DNA-binding domain"/>
    <property type="match status" value="1"/>
</dbReference>
<dbReference type="STRING" id="314256.OG2516_14658"/>
<dbReference type="GO" id="GO:0003700">
    <property type="term" value="F:DNA-binding transcription factor activity"/>
    <property type="evidence" value="ECO:0007669"/>
    <property type="project" value="InterPro"/>
</dbReference>
<dbReference type="InterPro" id="IPR000835">
    <property type="entry name" value="HTH_MarR-typ"/>
</dbReference>
<protein>
    <submittedName>
        <fullName evidence="2">Transcriptional regulatory protein</fullName>
    </submittedName>
</protein>
<dbReference type="InterPro" id="IPR039422">
    <property type="entry name" value="MarR/SlyA-like"/>
</dbReference>
<keyword evidence="3" id="KW-1185">Reference proteome</keyword>
<evidence type="ECO:0000313" key="3">
    <source>
        <dbReference type="Proteomes" id="UP000003635"/>
    </source>
</evidence>
<gene>
    <name evidence="2" type="ORF">OG2516_14658</name>
</gene>
<dbReference type="InterPro" id="IPR036388">
    <property type="entry name" value="WH-like_DNA-bd_sf"/>
</dbReference>
<evidence type="ECO:0000313" key="2">
    <source>
        <dbReference type="EMBL" id="EAR50276.1"/>
    </source>
</evidence>
<dbReference type="PROSITE" id="PS50995">
    <property type="entry name" value="HTH_MARR_2"/>
    <property type="match status" value="1"/>
</dbReference>
<dbReference type="PANTHER" id="PTHR33164">
    <property type="entry name" value="TRANSCRIPTIONAL REGULATOR, MARR FAMILY"/>
    <property type="match status" value="1"/>
</dbReference>
<dbReference type="InterPro" id="IPR036390">
    <property type="entry name" value="WH_DNA-bd_sf"/>
</dbReference>
<dbReference type="Pfam" id="PF12802">
    <property type="entry name" value="MarR_2"/>
    <property type="match status" value="1"/>
</dbReference>
<dbReference type="HOGENOM" id="CLU_083287_8_0_5"/>
<dbReference type="RefSeq" id="WP_007256455.1">
    <property type="nucleotide sequence ID" value="NZ_CH724108.1"/>
</dbReference>
<organism evidence="2 3">
    <name type="scientific">Oceanicola granulosus (strain ATCC BAA-861 / DSM 15982 / KCTC 12143 / HTCC2516)</name>
    <dbReference type="NCBI Taxonomy" id="314256"/>
    <lineage>
        <taxon>Bacteria</taxon>
        <taxon>Pseudomonadati</taxon>
        <taxon>Pseudomonadota</taxon>
        <taxon>Alphaproteobacteria</taxon>
        <taxon>Rhodobacterales</taxon>
        <taxon>Roseobacteraceae</taxon>
        <taxon>Oceanicola</taxon>
    </lineage>
</organism>
<dbReference type="SUPFAM" id="SSF46785">
    <property type="entry name" value="Winged helix' DNA-binding domain"/>
    <property type="match status" value="1"/>
</dbReference>
<dbReference type="Proteomes" id="UP000003635">
    <property type="component" value="Unassembled WGS sequence"/>
</dbReference>
<evidence type="ECO:0000259" key="1">
    <source>
        <dbReference type="PROSITE" id="PS50995"/>
    </source>
</evidence>
<reference evidence="2 3" key="1">
    <citation type="journal article" date="2010" name="J. Bacteriol.">
        <title>Genome sequences of Oceanicola granulosus HTCC2516(T) and Oceanicola batsensis HTCC2597(TDelta).</title>
        <authorList>
            <person name="Thrash J.C."/>
            <person name="Cho J.C."/>
            <person name="Vergin K.L."/>
            <person name="Giovannoni S.J."/>
        </authorList>
    </citation>
    <scope>NUCLEOTIDE SEQUENCE [LARGE SCALE GENOMIC DNA]</scope>
    <source>
        <strain evidence="3">ATCC BAA-861 / DSM 15982 / KCTC 12143 / HTCC2516</strain>
    </source>
</reference>
<dbReference type="GO" id="GO:0006950">
    <property type="term" value="P:response to stress"/>
    <property type="evidence" value="ECO:0007669"/>
    <property type="project" value="TreeGrafter"/>
</dbReference>
<dbReference type="EMBL" id="AAOT01000032">
    <property type="protein sequence ID" value="EAR50276.1"/>
    <property type="molecule type" value="Genomic_DNA"/>
</dbReference>
<dbReference type="SMART" id="SM00347">
    <property type="entry name" value="HTH_MARR"/>
    <property type="match status" value="1"/>
</dbReference>
<dbReference type="AlphaFoldDB" id="Q2CC84"/>
<dbReference type="PANTHER" id="PTHR33164:SF43">
    <property type="entry name" value="HTH-TYPE TRANSCRIPTIONAL REPRESSOR YETL"/>
    <property type="match status" value="1"/>
</dbReference>
<feature type="domain" description="HTH marR-type" evidence="1">
    <location>
        <begin position="28"/>
        <end position="161"/>
    </location>
</feature>